<comment type="caution">
    <text evidence="1">The sequence shown here is derived from an EMBL/GenBank/DDBJ whole genome shotgun (WGS) entry which is preliminary data.</text>
</comment>
<dbReference type="AlphaFoldDB" id="A0A2M7AWD1"/>
<sequence length="149" mass="17083">MGTLDLALSFPNAETEEEKIGALSIGLVQSYKYMLDKGYLSFKNSFFYAKTQEYWQKLLEEGKIPYREISKGEIKIDLWVPGYLDKEKVDEYVDRCKKVLNDIDKSENKRSGTIGCPVCKEEIFHFNVNVGGNINGTCQSCGFYLYTIK</sequence>
<proteinExistence type="predicted"/>
<protein>
    <submittedName>
        <fullName evidence="1">Uncharacterized protein</fullName>
    </submittedName>
</protein>
<organism evidence="1 2">
    <name type="scientific">Candidatus Portnoybacteria bacterium CG06_land_8_20_14_3_00_39_12</name>
    <dbReference type="NCBI Taxonomy" id="1974809"/>
    <lineage>
        <taxon>Bacteria</taxon>
        <taxon>Candidatus Portnoyibacteriota</taxon>
    </lineage>
</organism>
<accession>A0A2M7AWD1</accession>
<dbReference type="Proteomes" id="UP000228775">
    <property type="component" value="Unassembled WGS sequence"/>
</dbReference>
<evidence type="ECO:0000313" key="2">
    <source>
        <dbReference type="Proteomes" id="UP000228775"/>
    </source>
</evidence>
<gene>
    <name evidence="1" type="ORF">COS76_03430</name>
</gene>
<evidence type="ECO:0000313" key="1">
    <source>
        <dbReference type="EMBL" id="PIU74940.1"/>
    </source>
</evidence>
<dbReference type="EMBL" id="PEVY01000071">
    <property type="protein sequence ID" value="PIU74940.1"/>
    <property type="molecule type" value="Genomic_DNA"/>
</dbReference>
<reference evidence="2" key="1">
    <citation type="submission" date="2017-09" db="EMBL/GenBank/DDBJ databases">
        <title>Depth-based differentiation of microbial function through sediment-hosted aquifers and enrichment of novel symbionts in the deep terrestrial subsurface.</title>
        <authorList>
            <person name="Probst A.J."/>
            <person name="Ladd B."/>
            <person name="Jarett J.K."/>
            <person name="Geller-Mcgrath D.E."/>
            <person name="Sieber C.M.K."/>
            <person name="Emerson J.B."/>
            <person name="Anantharaman K."/>
            <person name="Thomas B.C."/>
            <person name="Malmstrom R."/>
            <person name="Stieglmeier M."/>
            <person name="Klingl A."/>
            <person name="Woyke T."/>
            <person name="Ryan C.M."/>
            <person name="Banfield J.F."/>
        </authorList>
    </citation>
    <scope>NUCLEOTIDE SEQUENCE [LARGE SCALE GENOMIC DNA]</scope>
</reference>
<name>A0A2M7AWD1_9BACT</name>